<name>A0A7C8I3E1_9PLEO</name>
<dbReference type="PANTHER" id="PTHR47634:SF9">
    <property type="entry name" value="PROTEIN KINASE DOMAIN-CONTAINING PROTEIN-RELATED"/>
    <property type="match status" value="1"/>
</dbReference>
<dbReference type="Gene3D" id="3.30.200.20">
    <property type="entry name" value="Phosphorylase Kinase, domain 1"/>
    <property type="match status" value="1"/>
</dbReference>
<evidence type="ECO:0000256" key="4">
    <source>
        <dbReference type="ARBA" id="ARBA00022741"/>
    </source>
</evidence>
<accession>A0A7C8I3E1</accession>
<dbReference type="GO" id="GO:0050684">
    <property type="term" value="P:regulation of mRNA processing"/>
    <property type="evidence" value="ECO:0007669"/>
    <property type="project" value="TreeGrafter"/>
</dbReference>
<comment type="caution">
    <text evidence="10">The sequence shown here is derived from an EMBL/GenBank/DDBJ whole genome shotgun (WGS) entry which is preliminary data.</text>
</comment>
<evidence type="ECO:0000256" key="5">
    <source>
        <dbReference type="ARBA" id="ARBA00022777"/>
    </source>
</evidence>
<evidence type="ECO:0000256" key="6">
    <source>
        <dbReference type="ARBA" id="ARBA00022840"/>
    </source>
</evidence>
<dbReference type="GO" id="GO:0004674">
    <property type="term" value="F:protein serine/threonine kinase activity"/>
    <property type="evidence" value="ECO:0007669"/>
    <property type="project" value="UniProtKB-KW"/>
</dbReference>
<dbReference type="InterPro" id="IPR011009">
    <property type="entry name" value="Kinase-like_dom_sf"/>
</dbReference>
<keyword evidence="2" id="KW-0723">Serine/threonine-protein kinase</keyword>
<dbReference type="InterPro" id="IPR000719">
    <property type="entry name" value="Prot_kinase_dom"/>
</dbReference>
<dbReference type="GO" id="GO:0000245">
    <property type="term" value="P:spliceosomal complex assembly"/>
    <property type="evidence" value="ECO:0007669"/>
    <property type="project" value="TreeGrafter"/>
</dbReference>
<sequence length="433" mass="48793">MAESSLPPRKDTYHPEEDIEYLEDYVPGGYHPTLIGDGFCGGQYVVVHKLGFGGYSTIWLARDQQSQRYVSLKILTARASRDSHEADILQHLMKGDPTHAGKRFIPPLLDQFSFDGPNGHHRCLVGEPAGCSISKSKEDSTDFMFPPDAARSTAAQLLLGLSYLHASGICHADLHLRNFLLRTSTVHGLSTDALYKRFGEPYEVPIRRVDGKPGGPHAPPHAIYPMTLSMPANELDDPEVIISDYGTSFVVSQTPSPTLHTPALYAPPEDLFGEPITRPAAADIWTLGVNLYEVLGERPLFETFAWDRDDIIGEMINTLGQPPTRWWDSWAKRSEFFESDGSWVADFSRIATPEFRRLHQRLWDMGRGETEQTCAWDVAGGELHALEEMLRAMMSFEPADRPTADQLLKFEYMTKWALPAWERQKRVRPIRDP</sequence>
<evidence type="ECO:0000256" key="3">
    <source>
        <dbReference type="ARBA" id="ARBA00022679"/>
    </source>
</evidence>
<evidence type="ECO:0000259" key="9">
    <source>
        <dbReference type="PROSITE" id="PS50011"/>
    </source>
</evidence>
<proteinExistence type="predicted"/>
<dbReference type="AlphaFoldDB" id="A0A7C8I3E1"/>
<keyword evidence="3" id="KW-0808">Transferase</keyword>
<keyword evidence="11" id="KW-1185">Reference proteome</keyword>
<dbReference type="PANTHER" id="PTHR47634">
    <property type="entry name" value="PROTEIN KINASE DOMAIN-CONTAINING PROTEIN-RELATED"/>
    <property type="match status" value="1"/>
</dbReference>
<organism evidence="10 11">
    <name type="scientific">Massariosphaeria phaeospora</name>
    <dbReference type="NCBI Taxonomy" id="100035"/>
    <lineage>
        <taxon>Eukaryota</taxon>
        <taxon>Fungi</taxon>
        <taxon>Dikarya</taxon>
        <taxon>Ascomycota</taxon>
        <taxon>Pezizomycotina</taxon>
        <taxon>Dothideomycetes</taxon>
        <taxon>Pleosporomycetidae</taxon>
        <taxon>Pleosporales</taxon>
        <taxon>Pleosporales incertae sedis</taxon>
        <taxon>Massariosphaeria</taxon>
    </lineage>
</organism>
<feature type="domain" description="Protein kinase" evidence="9">
    <location>
        <begin position="44"/>
        <end position="413"/>
    </location>
</feature>
<dbReference type="SMART" id="SM00220">
    <property type="entry name" value="S_TKc"/>
    <property type="match status" value="1"/>
</dbReference>
<comment type="catalytic activity">
    <reaction evidence="8">
        <text>L-seryl-[protein] + ATP = O-phospho-L-seryl-[protein] + ADP + H(+)</text>
        <dbReference type="Rhea" id="RHEA:17989"/>
        <dbReference type="Rhea" id="RHEA-COMP:9863"/>
        <dbReference type="Rhea" id="RHEA-COMP:11604"/>
        <dbReference type="ChEBI" id="CHEBI:15378"/>
        <dbReference type="ChEBI" id="CHEBI:29999"/>
        <dbReference type="ChEBI" id="CHEBI:30616"/>
        <dbReference type="ChEBI" id="CHEBI:83421"/>
        <dbReference type="ChEBI" id="CHEBI:456216"/>
        <dbReference type="EC" id="2.7.11.1"/>
    </reaction>
</comment>
<comment type="catalytic activity">
    <reaction evidence="7">
        <text>L-threonyl-[protein] + ATP = O-phospho-L-threonyl-[protein] + ADP + H(+)</text>
        <dbReference type="Rhea" id="RHEA:46608"/>
        <dbReference type="Rhea" id="RHEA-COMP:11060"/>
        <dbReference type="Rhea" id="RHEA-COMP:11605"/>
        <dbReference type="ChEBI" id="CHEBI:15378"/>
        <dbReference type="ChEBI" id="CHEBI:30013"/>
        <dbReference type="ChEBI" id="CHEBI:30616"/>
        <dbReference type="ChEBI" id="CHEBI:61977"/>
        <dbReference type="ChEBI" id="CHEBI:456216"/>
        <dbReference type="EC" id="2.7.11.1"/>
    </reaction>
</comment>
<reference evidence="10 11" key="1">
    <citation type="submission" date="2020-01" db="EMBL/GenBank/DDBJ databases">
        <authorList>
            <consortium name="DOE Joint Genome Institute"/>
            <person name="Haridas S."/>
            <person name="Albert R."/>
            <person name="Binder M."/>
            <person name="Bloem J."/>
            <person name="Labutti K."/>
            <person name="Salamov A."/>
            <person name="Andreopoulos B."/>
            <person name="Baker S.E."/>
            <person name="Barry K."/>
            <person name="Bills G."/>
            <person name="Bluhm B.H."/>
            <person name="Cannon C."/>
            <person name="Castanera R."/>
            <person name="Culley D.E."/>
            <person name="Daum C."/>
            <person name="Ezra D."/>
            <person name="Gonzalez J.B."/>
            <person name="Henrissat B."/>
            <person name="Kuo A."/>
            <person name="Liang C."/>
            <person name="Lipzen A."/>
            <person name="Lutzoni F."/>
            <person name="Magnuson J."/>
            <person name="Mondo S."/>
            <person name="Nolan M."/>
            <person name="Ohm R."/>
            <person name="Pangilinan J."/>
            <person name="Park H.-J.H."/>
            <person name="Ramirez L."/>
            <person name="Alfaro M."/>
            <person name="Sun H."/>
            <person name="Tritt A."/>
            <person name="Yoshinaga Y."/>
            <person name="Zwiers L.-H.L."/>
            <person name="Turgeon B.G."/>
            <person name="Goodwin S.B."/>
            <person name="Spatafora J.W."/>
            <person name="Crous P.W."/>
            <person name="Grigoriev I.V."/>
        </authorList>
    </citation>
    <scope>NUCLEOTIDE SEQUENCE [LARGE SCALE GENOMIC DNA]</scope>
    <source>
        <strain evidence="10 11">CBS 611.86</strain>
    </source>
</reference>
<dbReference type="EC" id="2.7.11.1" evidence="1"/>
<evidence type="ECO:0000313" key="10">
    <source>
        <dbReference type="EMBL" id="KAF2868286.1"/>
    </source>
</evidence>
<evidence type="ECO:0000313" key="11">
    <source>
        <dbReference type="Proteomes" id="UP000481861"/>
    </source>
</evidence>
<evidence type="ECO:0000256" key="7">
    <source>
        <dbReference type="ARBA" id="ARBA00047899"/>
    </source>
</evidence>
<dbReference type="PROSITE" id="PS50011">
    <property type="entry name" value="PROTEIN_KINASE_DOM"/>
    <property type="match status" value="1"/>
</dbReference>
<evidence type="ECO:0000256" key="8">
    <source>
        <dbReference type="ARBA" id="ARBA00048679"/>
    </source>
</evidence>
<protein>
    <recommendedName>
        <fullName evidence="1">non-specific serine/threonine protein kinase</fullName>
        <ecNumber evidence="1">2.7.11.1</ecNumber>
    </recommendedName>
</protein>
<evidence type="ECO:0000256" key="1">
    <source>
        <dbReference type="ARBA" id="ARBA00012513"/>
    </source>
</evidence>
<dbReference type="GO" id="GO:0005524">
    <property type="term" value="F:ATP binding"/>
    <property type="evidence" value="ECO:0007669"/>
    <property type="project" value="UniProtKB-KW"/>
</dbReference>
<dbReference type="Proteomes" id="UP000481861">
    <property type="component" value="Unassembled WGS sequence"/>
</dbReference>
<dbReference type="InterPro" id="IPR051334">
    <property type="entry name" value="SRPK"/>
</dbReference>
<dbReference type="Gene3D" id="1.10.510.10">
    <property type="entry name" value="Transferase(Phosphotransferase) domain 1"/>
    <property type="match status" value="1"/>
</dbReference>
<dbReference type="OrthoDB" id="5979581at2759"/>
<dbReference type="EMBL" id="JAADJZ010000020">
    <property type="protein sequence ID" value="KAF2868286.1"/>
    <property type="molecule type" value="Genomic_DNA"/>
</dbReference>
<keyword evidence="6" id="KW-0067">ATP-binding</keyword>
<dbReference type="SUPFAM" id="SSF56112">
    <property type="entry name" value="Protein kinase-like (PK-like)"/>
    <property type="match status" value="1"/>
</dbReference>
<keyword evidence="5 10" id="KW-0418">Kinase</keyword>
<gene>
    <name evidence="10" type="ORF">BDV95DRAFT_500985</name>
</gene>
<evidence type="ECO:0000256" key="2">
    <source>
        <dbReference type="ARBA" id="ARBA00022527"/>
    </source>
</evidence>
<dbReference type="Pfam" id="PF00069">
    <property type="entry name" value="Pkinase"/>
    <property type="match status" value="2"/>
</dbReference>
<keyword evidence="4" id="KW-0547">Nucleotide-binding</keyword>